<dbReference type="Gene3D" id="3.40.50.2000">
    <property type="entry name" value="Glycogen Phosphorylase B"/>
    <property type="match status" value="2"/>
</dbReference>
<comment type="caution">
    <text evidence="3">The sequence shown here is derived from an EMBL/GenBank/DDBJ whole genome shotgun (WGS) entry which is preliminary data.</text>
</comment>
<dbReference type="AlphaFoldDB" id="A0A2N7UQ08"/>
<feature type="transmembrane region" description="Helical" evidence="1">
    <location>
        <begin position="72"/>
        <end position="92"/>
    </location>
</feature>
<dbReference type="EMBL" id="PNRG01000004">
    <property type="protein sequence ID" value="PMR82492.1"/>
    <property type="molecule type" value="Genomic_DNA"/>
</dbReference>
<proteinExistence type="predicted"/>
<keyword evidence="4" id="KW-1185">Reference proteome</keyword>
<dbReference type="RefSeq" id="WP_102586641.1">
    <property type="nucleotide sequence ID" value="NZ_BNAE01000001.1"/>
</dbReference>
<name>A0A2N7UQ08_9GAMM</name>
<keyword evidence="3" id="KW-0808">Transferase</keyword>
<sequence length="374" mass="42126">MGYASRILCIHQGVELYGSDRSFLSSVNALNETDADLTVILPGDGELACELRKFDDINLVFYSKGILRKRELHNPLSFLWNLLAGFVFYLRLFKKYPVIYINTVVMFSALVAAVFYRFSSKRFVCHVREIPTGWQLKCFRVLLRASGAQLIFNSEATKAAFDLAGNVIYNGVGEVSQCQDVVKESWERENDTINILLIGRINEWKGQLFLVQALAMLTPDILKRVSVRIVGSPFEGYEYLLDDLKRKINQAGLSDIVSMSSFCADPSSHYRWADYVVVPSTQPEPFGRVAIEAFSYGKPVVAAGHGGLVEIVEDGVSGFLFEPGEVAALASRISELLKLSNDRYSKLSHFAYQRFREDFSIHSYQSSLRSVFKL</sequence>
<gene>
    <name evidence="3" type="ORF">C1H70_01880</name>
</gene>
<dbReference type="GO" id="GO:1901135">
    <property type="term" value="P:carbohydrate derivative metabolic process"/>
    <property type="evidence" value="ECO:0007669"/>
    <property type="project" value="UniProtKB-ARBA"/>
</dbReference>
<organism evidence="3 4">
    <name type="scientific">Halomonas urumqiensis</name>
    <dbReference type="NCBI Taxonomy" id="1684789"/>
    <lineage>
        <taxon>Bacteria</taxon>
        <taxon>Pseudomonadati</taxon>
        <taxon>Pseudomonadota</taxon>
        <taxon>Gammaproteobacteria</taxon>
        <taxon>Oceanospirillales</taxon>
        <taxon>Halomonadaceae</taxon>
        <taxon>Halomonas</taxon>
    </lineage>
</organism>
<evidence type="ECO:0000313" key="3">
    <source>
        <dbReference type="EMBL" id="PMR82492.1"/>
    </source>
</evidence>
<dbReference type="OrthoDB" id="9802524at2"/>
<feature type="transmembrane region" description="Helical" evidence="1">
    <location>
        <begin position="98"/>
        <end position="118"/>
    </location>
</feature>
<evidence type="ECO:0000256" key="1">
    <source>
        <dbReference type="SAM" id="Phobius"/>
    </source>
</evidence>
<reference evidence="3 4" key="1">
    <citation type="submission" date="2018-01" db="EMBL/GenBank/DDBJ databases">
        <title>Halomonas endophytica sp. nov., isolated from storage liquid in the stems of Populus euphratica.</title>
        <authorList>
            <person name="Chen C."/>
        </authorList>
    </citation>
    <scope>NUCLEOTIDE SEQUENCE [LARGE SCALE GENOMIC DNA]</scope>
    <source>
        <strain evidence="3 4">BZ-SZ-XJ27</strain>
    </source>
</reference>
<dbReference type="SUPFAM" id="SSF53756">
    <property type="entry name" value="UDP-Glycosyltransferase/glycogen phosphorylase"/>
    <property type="match status" value="1"/>
</dbReference>
<protein>
    <submittedName>
        <fullName evidence="3">Glycosyltransferase</fullName>
    </submittedName>
</protein>
<dbReference type="CDD" id="cd03801">
    <property type="entry name" value="GT4_PimA-like"/>
    <property type="match status" value="1"/>
</dbReference>
<dbReference type="PANTHER" id="PTHR12526">
    <property type="entry name" value="GLYCOSYLTRANSFERASE"/>
    <property type="match status" value="1"/>
</dbReference>
<feature type="domain" description="Glycosyl transferase family 1" evidence="2">
    <location>
        <begin position="183"/>
        <end position="352"/>
    </location>
</feature>
<keyword evidence="1" id="KW-0472">Membrane</keyword>
<accession>A0A2N7UQ08</accession>
<dbReference type="InterPro" id="IPR001296">
    <property type="entry name" value="Glyco_trans_1"/>
</dbReference>
<dbReference type="Pfam" id="PF00534">
    <property type="entry name" value="Glycos_transf_1"/>
    <property type="match status" value="1"/>
</dbReference>
<keyword evidence="1" id="KW-1133">Transmembrane helix</keyword>
<dbReference type="Proteomes" id="UP000235547">
    <property type="component" value="Unassembled WGS sequence"/>
</dbReference>
<dbReference type="GO" id="GO:0016757">
    <property type="term" value="F:glycosyltransferase activity"/>
    <property type="evidence" value="ECO:0007669"/>
    <property type="project" value="InterPro"/>
</dbReference>
<evidence type="ECO:0000313" key="4">
    <source>
        <dbReference type="Proteomes" id="UP000235547"/>
    </source>
</evidence>
<evidence type="ECO:0000259" key="2">
    <source>
        <dbReference type="Pfam" id="PF00534"/>
    </source>
</evidence>
<keyword evidence="1" id="KW-0812">Transmembrane</keyword>